<dbReference type="EMBL" id="JBDFQZ010000001">
    <property type="protein sequence ID" value="KAK9755466.1"/>
    <property type="molecule type" value="Genomic_DNA"/>
</dbReference>
<evidence type="ECO:0000313" key="3">
    <source>
        <dbReference type="Proteomes" id="UP001443914"/>
    </source>
</evidence>
<keyword evidence="3" id="KW-1185">Reference proteome</keyword>
<proteinExistence type="predicted"/>
<comment type="caution">
    <text evidence="2">The sequence shown here is derived from an EMBL/GenBank/DDBJ whole genome shotgun (WGS) entry which is preliminary data.</text>
</comment>
<reference evidence="2" key="1">
    <citation type="submission" date="2024-03" db="EMBL/GenBank/DDBJ databases">
        <title>WGS assembly of Saponaria officinalis var. Norfolk2.</title>
        <authorList>
            <person name="Jenkins J."/>
            <person name="Shu S."/>
            <person name="Grimwood J."/>
            <person name="Barry K."/>
            <person name="Goodstein D."/>
            <person name="Schmutz J."/>
            <person name="Leebens-Mack J."/>
            <person name="Osbourn A."/>
        </authorList>
    </citation>
    <scope>NUCLEOTIDE SEQUENCE [LARGE SCALE GENOMIC DNA]</scope>
    <source>
        <strain evidence="2">JIC</strain>
    </source>
</reference>
<dbReference type="Proteomes" id="UP001443914">
    <property type="component" value="Unassembled WGS sequence"/>
</dbReference>
<name>A0AAW1N8F0_SAPOF</name>
<evidence type="ECO:0000256" key="1">
    <source>
        <dbReference type="SAM" id="MobiDB-lite"/>
    </source>
</evidence>
<gene>
    <name evidence="2" type="ORF">RND81_01G027200</name>
</gene>
<feature type="compositionally biased region" description="Polar residues" evidence="1">
    <location>
        <begin position="29"/>
        <end position="44"/>
    </location>
</feature>
<protein>
    <submittedName>
        <fullName evidence="2">Uncharacterized protein</fullName>
    </submittedName>
</protein>
<dbReference type="AlphaFoldDB" id="A0AAW1N8F0"/>
<feature type="compositionally biased region" description="Basic and acidic residues" evidence="1">
    <location>
        <begin position="46"/>
        <end position="57"/>
    </location>
</feature>
<organism evidence="2 3">
    <name type="scientific">Saponaria officinalis</name>
    <name type="common">Common soapwort</name>
    <name type="synonym">Lychnis saponaria</name>
    <dbReference type="NCBI Taxonomy" id="3572"/>
    <lineage>
        <taxon>Eukaryota</taxon>
        <taxon>Viridiplantae</taxon>
        <taxon>Streptophyta</taxon>
        <taxon>Embryophyta</taxon>
        <taxon>Tracheophyta</taxon>
        <taxon>Spermatophyta</taxon>
        <taxon>Magnoliopsida</taxon>
        <taxon>eudicotyledons</taxon>
        <taxon>Gunneridae</taxon>
        <taxon>Pentapetalae</taxon>
        <taxon>Caryophyllales</taxon>
        <taxon>Caryophyllaceae</taxon>
        <taxon>Caryophylleae</taxon>
        <taxon>Saponaria</taxon>
    </lineage>
</organism>
<feature type="region of interest" description="Disordered" evidence="1">
    <location>
        <begin position="1"/>
        <end position="57"/>
    </location>
</feature>
<sequence length="166" mass="18401">MHNPTSNSSNEENISFVPTAPHDIDTPSLHDNQPIDSVPSSPENGESVRDLMTEGDNHDLVSRTTLVGHPTRIRRPPGYLEDYVCGVVAKDALHSQLHEAAPGKPYPIANQISYDQLSYLHKAFLTSVISMNEPKSYNDAVHDPNWAEAMSKEIQALEENKTWKSG</sequence>
<accession>A0AAW1N8F0</accession>
<feature type="compositionally biased region" description="Polar residues" evidence="1">
    <location>
        <begin position="1"/>
        <end position="13"/>
    </location>
</feature>
<evidence type="ECO:0000313" key="2">
    <source>
        <dbReference type="EMBL" id="KAK9755466.1"/>
    </source>
</evidence>